<feature type="chain" id="PRO_5004803736" evidence="6">
    <location>
        <begin position="19"/>
        <end position="194"/>
    </location>
</feature>
<evidence type="ECO:0000256" key="1">
    <source>
        <dbReference type="ARBA" id="ARBA00004571"/>
    </source>
</evidence>
<dbReference type="AlphaFoldDB" id="W1ITP2"/>
<dbReference type="GO" id="GO:0009279">
    <property type="term" value="C:cell outer membrane"/>
    <property type="evidence" value="ECO:0007669"/>
    <property type="project" value="UniProtKB-SubCell"/>
</dbReference>
<keyword evidence="5" id="KW-0472">Membrane</keyword>
<feature type="signal peptide" evidence="6">
    <location>
        <begin position="1"/>
        <end position="18"/>
    </location>
</feature>
<keyword evidence="2" id="KW-1134">Transmembrane beta strand</keyword>
<dbReference type="PROSITE" id="PS00694">
    <property type="entry name" value="ENT_VIR_OMP_1"/>
    <property type="match status" value="1"/>
</dbReference>
<evidence type="ECO:0000259" key="7">
    <source>
        <dbReference type="Pfam" id="PF13505"/>
    </source>
</evidence>
<dbReference type="PROSITE" id="PS00695">
    <property type="entry name" value="ENT_VIR_OMP_2"/>
    <property type="match status" value="1"/>
</dbReference>
<dbReference type="OrthoDB" id="5873117at2"/>
<dbReference type="InterPro" id="IPR027385">
    <property type="entry name" value="Beta-barrel_OMP"/>
</dbReference>
<reference evidence="8" key="1">
    <citation type="submission" date="2013-11" db="EMBL/GenBank/DDBJ databases">
        <title>Draft genome sequence and annotation of the entomopathogenic bacteria, Xenorhabdus cabanillasi strain JM26 and Xenorhabdus szentirmai strain DSM 16338.</title>
        <authorList>
            <person name="Gualtieri M."/>
            <person name="Ogier J.C."/>
            <person name="Pages S."/>
            <person name="Givaudan A."/>
            <person name="Gaudriault S."/>
        </authorList>
    </citation>
    <scope>NUCLEOTIDE SEQUENCE [LARGE SCALE GENOMIC DNA]</scope>
    <source>
        <strain evidence="8">DSM 16338</strain>
    </source>
</reference>
<dbReference type="InterPro" id="IPR000758">
    <property type="entry name" value="Enterovir_OMP"/>
</dbReference>
<evidence type="ECO:0000256" key="4">
    <source>
        <dbReference type="ARBA" id="ARBA00022729"/>
    </source>
</evidence>
<keyword evidence="4 6" id="KW-0732">Signal</keyword>
<gene>
    <name evidence="8" type="primary">ail</name>
    <name evidence="8" type="ORF">XSR1_160031</name>
</gene>
<evidence type="ECO:0000256" key="6">
    <source>
        <dbReference type="SAM" id="SignalP"/>
    </source>
</evidence>
<evidence type="ECO:0000313" key="9">
    <source>
        <dbReference type="Proteomes" id="UP000019202"/>
    </source>
</evidence>
<dbReference type="PANTHER" id="PTHR35892">
    <property type="entry name" value="OUTER MEMBRANE PROTEIN PAGN-RELATED"/>
    <property type="match status" value="1"/>
</dbReference>
<evidence type="ECO:0000256" key="3">
    <source>
        <dbReference type="ARBA" id="ARBA00022692"/>
    </source>
</evidence>
<dbReference type="RefSeq" id="WP_038235750.1">
    <property type="nucleotide sequence ID" value="NZ_CAWLWS010000068.1"/>
</dbReference>
<dbReference type="PANTHER" id="PTHR35892:SF2">
    <property type="entry name" value="OUTER MEMBRANE PROTEIN PAGN"/>
    <property type="match status" value="1"/>
</dbReference>
<sequence length="194" mass="21548">MATVIFAGLSVLAFNASASNTSSTSNNSKNTISLGYAHSNLSFNASDFGSNEAKEYFEKEFGKSLQGLNLKYRYEFNDEFGVISSLTYTQYDFSYDYYGVEKSRIKWSNTSLMAGPSYRFNEYISAYGLIGANYGKVSHSSGDDKSSYNDTSLSYGIGLQFNPTQSWVIDTSYSHAKLKGTKIGTWVFGVGYRF</sequence>
<dbReference type="GO" id="GO:0044384">
    <property type="term" value="C:host outer membrane"/>
    <property type="evidence" value="ECO:0007669"/>
    <property type="project" value="InterPro"/>
</dbReference>
<dbReference type="PRINTS" id="PR00316">
    <property type="entry name" value="ENTEROVIROMP"/>
</dbReference>
<comment type="caution">
    <text evidence="8">The sequence shown here is derived from an EMBL/GenBank/DDBJ whole genome shotgun (WGS) entry which is preliminary data.</text>
</comment>
<dbReference type="EMBL" id="CBXF010000068">
    <property type="protein sequence ID" value="CDL81814.1"/>
    <property type="molecule type" value="Genomic_DNA"/>
</dbReference>
<dbReference type="InterPro" id="IPR011250">
    <property type="entry name" value="OMP/PagP_B-barrel"/>
</dbReference>
<accession>W1ITP2</accession>
<keyword evidence="3" id="KW-0812">Transmembrane</keyword>
<dbReference type="InterPro" id="IPR051723">
    <property type="entry name" value="Bact_OM_Invasion-Related"/>
</dbReference>
<organism evidence="8 9">
    <name type="scientific">Xenorhabdus szentirmaii DSM 16338</name>
    <dbReference type="NCBI Taxonomy" id="1427518"/>
    <lineage>
        <taxon>Bacteria</taxon>
        <taxon>Pseudomonadati</taxon>
        <taxon>Pseudomonadota</taxon>
        <taxon>Gammaproteobacteria</taxon>
        <taxon>Enterobacterales</taxon>
        <taxon>Morganellaceae</taxon>
        <taxon>Xenorhabdus</taxon>
    </lineage>
</organism>
<protein>
    <submittedName>
        <fullName evidence="8">Attachment invasion locus protein</fullName>
    </submittedName>
</protein>
<dbReference type="Proteomes" id="UP000019202">
    <property type="component" value="Unassembled WGS sequence"/>
</dbReference>
<evidence type="ECO:0000313" key="8">
    <source>
        <dbReference type="EMBL" id="CDL81814.1"/>
    </source>
</evidence>
<evidence type="ECO:0000256" key="2">
    <source>
        <dbReference type="ARBA" id="ARBA00022452"/>
    </source>
</evidence>
<keyword evidence="9" id="KW-1185">Reference proteome</keyword>
<proteinExistence type="predicted"/>
<name>W1ITP2_9GAMM</name>
<dbReference type="SUPFAM" id="SSF56925">
    <property type="entry name" value="OMPA-like"/>
    <property type="match status" value="1"/>
</dbReference>
<dbReference type="Pfam" id="PF13505">
    <property type="entry name" value="OMP_b-brl"/>
    <property type="match status" value="1"/>
</dbReference>
<evidence type="ECO:0000256" key="5">
    <source>
        <dbReference type="ARBA" id="ARBA00023136"/>
    </source>
</evidence>
<dbReference type="STRING" id="1427518.XSR1_160031"/>
<feature type="domain" description="Outer membrane protein beta-barrel" evidence="7">
    <location>
        <begin position="9"/>
        <end position="194"/>
    </location>
</feature>
<comment type="subcellular location">
    <subcellularLocation>
        <location evidence="1">Cell outer membrane</location>
        <topology evidence="1">Multi-pass membrane protein</topology>
    </subcellularLocation>
</comment>
<dbReference type="Gene3D" id="2.40.160.20">
    <property type="match status" value="1"/>
</dbReference>